<accession>A0ABQ3VX66</accession>
<proteinExistence type="predicted"/>
<evidence type="ECO:0000256" key="1">
    <source>
        <dbReference type="SAM" id="MobiDB-lite"/>
    </source>
</evidence>
<keyword evidence="3" id="KW-1185">Reference proteome</keyword>
<reference evidence="2 3" key="1">
    <citation type="journal article" date="2021" name="Int. J. Syst. Evol. Microbiol.">
        <title>Reticulibacter mediterranei gen. nov., sp. nov., within the new family Reticulibacteraceae fam. nov., and Ktedonospora formicarum gen. nov., sp. nov., Ktedonobacter robiniae sp. nov., Dictyobacter formicarum sp. nov. and Dictyobacter arantiisoli sp. nov., belonging to the class Ktedonobacteria.</title>
        <authorList>
            <person name="Yabe S."/>
            <person name="Zheng Y."/>
            <person name="Wang C.M."/>
            <person name="Sakai Y."/>
            <person name="Abe K."/>
            <person name="Yokota A."/>
            <person name="Donadio S."/>
            <person name="Cavaletti L."/>
            <person name="Monciardini P."/>
        </authorList>
    </citation>
    <scope>NUCLEOTIDE SEQUENCE [LARGE SCALE GENOMIC DNA]</scope>
    <source>
        <strain evidence="2 3">SOSP1-9</strain>
    </source>
</reference>
<evidence type="ECO:0000313" key="3">
    <source>
        <dbReference type="Proteomes" id="UP000635565"/>
    </source>
</evidence>
<protein>
    <recommendedName>
        <fullName evidence="4">Zinc-ribbon domain-containing protein</fullName>
    </recommendedName>
</protein>
<comment type="caution">
    <text evidence="2">The sequence shown here is derived from an EMBL/GenBank/DDBJ whole genome shotgun (WGS) entry which is preliminary data.</text>
</comment>
<name>A0ABQ3VX66_9CHLR</name>
<sequence>MRCPYCGGLNQDNSKYCIRCGRNFAPQQQNVSQPIQRPVYPPRPATPPQQQRPVYPPPTQSRPAPPVERPTVTPQPPRPTVYPPTMARTAQPVSAPPATPARPAPKPFKMAQEGWPIEQPIPPAPDPPAPFPPHTAAHLKQLVEGALDYTVVNENTDYRLKKVVNILYRRCAPWQQVATLLKAFNDNDDKKFDTIVIQGMYNQERTVYEFTNGRLIFDRNVRLGSQNLKRYQIETDNGYAMEAVRIVVSE</sequence>
<evidence type="ECO:0000313" key="2">
    <source>
        <dbReference type="EMBL" id="GHO89641.1"/>
    </source>
</evidence>
<organism evidence="2 3">
    <name type="scientific">Dictyobacter formicarum</name>
    <dbReference type="NCBI Taxonomy" id="2778368"/>
    <lineage>
        <taxon>Bacteria</taxon>
        <taxon>Bacillati</taxon>
        <taxon>Chloroflexota</taxon>
        <taxon>Ktedonobacteria</taxon>
        <taxon>Ktedonobacterales</taxon>
        <taxon>Dictyobacteraceae</taxon>
        <taxon>Dictyobacter</taxon>
    </lineage>
</organism>
<feature type="compositionally biased region" description="Pro residues" evidence="1">
    <location>
        <begin position="94"/>
        <end position="106"/>
    </location>
</feature>
<gene>
    <name evidence="2" type="ORF">KSZ_76470</name>
</gene>
<dbReference type="RefSeq" id="WP_201367206.1">
    <property type="nucleotide sequence ID" value="NZ_BNJJ01000041.1"/>
</dbReference>
<dbReference type="EMBL" id="BNJJ01000041">
    <property type="protein sequence ID" value="GHO89641.1"/>
    <property type="molecule type" value="Genomic_DNA"/>
</dbReference>
<feature type="region of interest" description="Disordered" evidence="1">
    <location>
        <begin position="26"/>
        <end position="107"/>
    </location>
</feature>
<feature type="compositionally biased region" description="Polar residues" evidence="1">
    <location>
        <begin position="26"/>
        <end position="35"/>
    </location>
</feature>
<dbReference type="Proteomes" id="UP000635565">
    <property type="component" value="Unassembled WGS sequence"/>
</dbReference>
<feature type="compositionally biased region" description="Pro residues" evidence="1">
    <location>
        <begin position="54"/>
        <end position="82"/>
    </location>
</feature>
<evidence type="ECO:0008006" key="4">
    <source>
        <dbReference type="Google" id="ProtNLM"/>
    </source>
</evidence>